<dbReference type="AlphaFoldDB" id="A0A4S8YK61"/>
<evidence type="ECO:0008006" key="3">
    <source>
        <dbReference type="Google" id="ProtNLM"/>
    </source>
</evidence>
<dbReference type="PANTHER" id="PTHR14097">
    <property type="entry name" value="OXIDOREDUCTASE HTATIP2"/>
    <property type="match status" value="1"/>
</dbReference>
<evidence type="ECO:0000313" key="1">
    <source>
        <dbReference type="EMBL" id="THW54892.1"/>
    </source>
</evidence>
<protein>
    <recommendedName>
        <fullName evidence="3">NAD(P)-binding domain-containing protein</fullName>
    </recommendedName>
</protein>
<proteinExistence type="predicted"/>
<name>A0A4S8YK61_AURPU</name>
<evidence type="ECO:0000313" key="2">
    <source>
        <dbReference type="Proteomes" id="UP000310421"/>
    </source>
</evidence>
<comment type="caution">
    <text evidence="1">The sequence shown here is derived from an EMBL/GenBank/DDBJ whole genome shotgun (WGS) entry which is preliminary data.</text>
</comment>
<dbReference type="Proteomes" id="UP000310421">
    <property type="component" value="Unassembled WGS sequence"/>
</dbReference>
<accession>A0A4S8YK61</accession>
<sequence length="283" mass="30826">MVPTPRISDDASKASLLEASRFAVSNSQTTKTTSTILPSRGTGLVGSEVIRSAIKHQFITHIYAVVRKPLDSKLADNPKVTQIIHDDFEKWDEDRLIRLFEHEGVQGCIWCVGGWTNKFPSLQESQRVNIAMPHSAAETFSATLSPSSSAIAQSKNKRGIAFRFIYMSCTGAEQNPFASLWYAADSRKTKGAAEKGLFELADSRTPGSFEAYAMRLGKVLPGGQSVYNLLSMGSSTSISDTLVARCAINLVLDGRTKEEGGRVLENADCLGDDWAQINSLSIE</sequence>
<gene>
    <name evidence="1" type="ORF">D6D20_09872</name>
</gene>
<organism evidence="1 2">
    <name type="scientific">Aureobasidium pullulans</name>
    <name type="common">Black yeast</name>
    <name type="synonym">Pullularia pullulans</name>
    <dbReference type="NCBI Taxonomy" id="5580"/>
    <lineage>
        <taxon>Eukaryota</taxon>
        <taxon>Fungi</taxon>
        <taxon>Dikarya</taxon>
        <taxon>Ascomycota</taxon>
        <taxon>Pezizomycotina</taxon>
        <taxon>Dothideomycetes</taxon>
        <taxon>Dothideomycetidae</taxon>
        <taxon>Dothideales</taxon>
        <taxon>Saccotheciaceae</taxon>
        <taxon>Aureobasidium</taxon>
    </lineage>
</organism>
<dbReference type="SUPFAM" id="SSF51735">
    <property type="entry name" value="NAD(P)-binding Rossmann-fold domains"/>
    <property type="match status" value="1"/>
</dbReference>
<dbReference type="PANTHER" id="PTHR14097:SF8">
    <property type="entry name" value="NAD(P)-BINDING DOMAIN-CONTAINING PROTEIN"/>
    <property type="match status" value="1"/>
</dbReference>
<dbReference type="EMBL" id="QZAN01000221">
    <property type="protein sequence ID" value="THW54892.1"/>
    <property type="molecule type" value="Genomic_DNA"/>
</dbReference>
<dbReference type="InterPro" id="IPR036291">
    <property type="entry name" value="NAD(P)-bd_dom_sf"/>
</dbReference>
<dbReference type="Gene3D" id="3.40.50.720">
    <property type="entry name" value="NAD(P)-binding Rossmann-like Domain"/>
    <property type="match status" value="1"/>
</dbReference>
<reference evidence="1 2" key="1">
    <citation type="submission" date="2018-10" db="EMBL/GenBank/DDBJ databases">
        <title>Fifty Aureobasidium pullulans genomes reveal a recombining polyextremotolerant generalist.</title>
        <authorList>
            <person name="Gostincar C."/>
            <person name="Turk M."/>
            <person name="Zajc J."/>
            <person name="Gunde-Cimerman N."/>
        </authorList>
    </citation>
    <scope>NUCLEOTIDE SEQUENCE [LARGE SCALE GENOMIC DNA]</scope>
    <source>
        <strain evidence="1 2">EXF-10751</strain>
    </source>
</reference>